<dbReference type="AlphaFoldDB" id="A0A9D4L2R0"/>
<evidence type="ECO:0008006" key="3">
    <source>
        <dbReference type="Google" id="ProtNLM"/>
    </source>
</evidence>
<dbReference type="EMBL" id="JAIWYP010000003">
    <property type="protein sequence ID" value="KAH3850224.1"/>
    <property type="molecule type" value="Genomic_DNA"/>
</dbReference>
<evidence type="ECO:0000313" key="2">
    <source>
        <dbReference type="Proteomes" id="UP000828390"/>
    </source>
</evidence>
<sequence length="151" mass="16988">MSDNFAGCYVWGRFQYQAYPCLAIHGSATICVSFFNGTDLDWLKAKSKCEVDGGRLAHVGNYSAESGVITTALRERAKAGGIDTVYACERKCSTNWPIETYQYVTWIASVTSSILTPKCATPLASHSRRYNRWIIKHSTRSFIYPNITLRR</sequence>
<reference evidence="1" key="1">
    <citation type="journal article" date="2019" name="bioRxiv">
        <title>The Genome of the Zebra Mussel, Dreissena polymorpha: A Resource for Invasive Species Research.</title>
        <authorList>
            <person name="McCartney M.A."/>
            <person name="Auch B."/>
            <person name="Kono T."/>
            <person name="Mallez S."/>
            <person name="Zhang Y."/>
            <person name="Obille A."/>
            <person name="Becker A."/>
            <person name="Abrahante J.E."/>
            <person name="Garbe J."/>
            <person name="Badalamenti J.P."/>
            <person name="Herman A."/>
            <person name="Mangelson H."/>
            <person name="Liachko I."/>
            <person name="Sullivan S."/>
            <person name="Sone E.D."/>
            <person name="Koren S."/>
            <person name="Silverstein K.A.T."/>
            <person name="Beckman K.B."/>
            <person name="Gohl D.M."/>
        </authorList>
    </citation>
    <scope>NUCLEOTIDE SEQUENCE</scope>
    <source>
        <strain evidence="1">Duluth1</strain>
        <tissue evidence="1">Whole animal</tissue>
    </source>
</reference>
<protein>
    <recommendedName>
        <fullName evidence="3">C-type lectin domain-containing protein</fullName>
    </recommendedName>
</protein>
<accession>A0A9D4L2R0</accession>
<reference evidence="1" key="2">
    <citation type="submission" date="2020-11" db="EMBL/GenBank/DDBJ databases">
        <authorList>
            <person name="McCartney M.A."/>
            <person name="Auch B."/>
            <person name="Kono T."/>
            <person name="Mallez S."/>
            <person name="Becker A."/>
            <person name="Gohl D.M."/>
            <person name="Silverstein K.A.T."/>
            <person name="Koren S."/>
            <person name="Bechman K.B."/>
            <person name="Herman A."/>
            <person name="Abrahante J.E."/>
            <person name="Garbe J."/>
        </authorList>
    </citation>
    <scope>NUCLEOTIDE SEQUENCE</scope>
    <source>
        <strain evidence="1">Duluth1</strain>
        <tissue evidence="1">Whole animal</tissue>
    </source>
</reference>
<comment type="caution">
    <text evidence="1">The sequence shown here is derived from an EMBL/GenBank/DDBJ whole genome shotgun (WGS) entry which is preliminary data.</text>
</comment>
<proteinExistence type="predicted"/>
<evidence type="ECO:0000313" key="1">
    <source>
        <dbReference type="EMBL" id="KAH3850224.1"/>
    </source>
</evidence>
<dbReference type="Proteomes" id="UP000828390">
    <property type="component" value="Unassembled WGS sequence"/>
</dbReference>
<keyword evidence="2" id="KW-1185">Reference proteome</keyword>
<name>A0A9D4L2R0_DREPO</name>
<organism evidence="1 2">
    <name type="scientific">Dreissena polymorpha</name>
    <name type="common">Zebra mussel</name>
    <name type="synonym">Mytilus polymorpha</name>
    <dbReference type="NCBI Taxonomy" id="45954"/>
    <lineage>
        <taxon>Eukaryota</taxon>
        <taxon>Metazoa</taxon>
        <taxon>Spiralia</taxon>
        <taxon>Lophotrochozoa</taxon>
        <taxon>Mollusca</taxon>
        <taxon>Bivalvia</taxon>
        <taxon>Autobranchia</taxon>
        <taxon>Heteroconchia</taxon>
        <taxon>Euheterodonta</taxon>
        <taxon>Imparidentia</taxon>
        <taxon>Neoheterodontei</taxon>
        <taxon>Myida</taxon>
        <taxon>Dreissenoidea</taxon>
        <taxon>Dreissenidae</taxon>
        <taxon>Dreissena</taxon>
    </lineage>
</organism>
<gene>
    <name evidence="1" type="ORF">DPMN_092631</name>
</gene>